<accession>R4YYK9</accession>
<keyword evidence="2" id="KW-1185">Reference proteome</keyword>
<evidence type="ECO:0000313" key="2">
    <source>
        <dbReference type="Proteomes" id="UP000018291"/>
    </source>
</evidence>
<gene>
    <name evidence="1" type="ORF">BN381_220037</name>
</gene>
<dbReference type="Proteomes" id="UP000018291">
    <property type="component" value="Unassembled WGS sequence"/>
</dbReference>
<evidence type="ECO:0000313" key="1">
    <source>
        <dbReference type="EMBL" id="CCM63463.1"/>
    </source>
</evidence>
<name>R4YYK9_9ACTN</name>
<dbReference type="AlphaFoldDB" id="R4YYK9"/>
<dbReference type="EMBL" id="CANL01000015">
    <property type="protein sequence ID" value="CCM63463.1"/>
    <property type="molecule type" value="Genomic_DNA"/>
</dbReference>
<comment type="caution">
    <text evidence="1">The sequence shown here is derived from an EMBL/GenBank/DDBJ whole genome shotgun (WGS) entry which is preliminary data.</text>
</comment>
<dbReference type="HOGENOM" id="CLU_3414616_0_0_11"/>
<sequence>MVDVGLLFSVESADVKEKRHEVVELDG</sequence>
<organism evidence="1 2">
    <name type="scientific">Candidatus Neomicrothrix parvicella RN1</name>
    <dbReference type="NCBI Taxonomy" id="1229780"/>
    <lineage>
        <taxon>Bacteria</taxon>
        <taxon>Bacillati</taxon>
        <taxon>Actinomycetota</taxon>
        <taxon>Acidimicrobiia</taxon>
        <taxon>Acidimicrobiales</taxon>
        <taxon>Microthrixaceae</taxon>
        <taxon>Candidatus Neomicrothrix</taxon>
    </lineage>
</organism>
<reference evidence="1 2" key="1">
    <citation type="journal article" date="2013" name="ISME J.">
        <title>Metabolic model for the filamentous 'Candidatus Microthrix parvicella' based on genomic and metagenomic analyses.</title>
        <authorList>
            <person name="Jon McIlroy S."/>
            <person name="Kristiansen R."/>
            <person name="Albertsen M."/>
            <person name="Michael Karst S."/>
            <person name="Rossetti S."/>
            <person name="Lund Nielsen J."/>
            <person name="Tandoi V."/>
            <person name="James Seviour R."/>
            <person name="Nielsen P.H."/>
        </authorList>
    </citation>
    <scope>NUCLEOTIDE SEQUENCE [LARGE SCALE GENOMIC DNA]</scope>
    <source>
        <strain evidence="1 2">RN1</strain>
    </source>
</reference>
<protein>
    <submittedName>
        <fullName evidence="1">Uncharacterized protein</fullName>
    </submittedName>
</protein>
<proteinExistence type="predicted"/>